<feature type="compositionally biased region" description="Polar residues" evidence="2">
    <location>
        <begin position="1699"/>
        <end position="1710"/>
    </location>
</feature>
<dbReference type="InterPro" id="IPR001680">
    <property type="entry name" value="WD40_rpt"/>
</dbReference>
<dbReference type="PROSITE" id="PS50294">
    <property type="entry name" value="WD_REPEATS_REGION"/>
    <property type="match status" value="1"/>
</dbReference>
<feature type="compositionally biased region" description="Basic and acidic residues" evidence="2">
    <location>
        <begin position="1318"/>
        <end position="1332"/>
    </location>
</feature>
<name>A0A9R1TAZ5_9HYME</name>
<dbReference type="GeneID" id="105268327"/>
<feature type="repeat" description="WD" evidence="1">
    <location>
        <begin position="102"/>
        <end position="143"/>
    </location>
</feature>
<feature type="compositionally biased region" description="Basic and acidic residues" evidence="2">
    <location>
        <begin position="1819"/>
        <end position="1838"/>
    </location>
</feature>
<dbReference type="RefSeq" id="XP_011306085.1">
    <property type="nucleotide sequence ID" value="XM_011307783.1"/>
</dbReference>
<dbReference type="PANTHER" id="PTHR22874">
    <property type="entry name" value="ACTIVATING MOLECULE IN BECN1-REGULATED AUTOPHAGY PROTEIN 1"/>
    <property type="match status" value="1"/>
</dbReference>
<dbReference type="InterPro" id="IPR015943">
    <property type="entry name" value="WD40/YVTN_repeat-like_dom_sf"/>
</dbReference>
<dbReference type="InterPro" id="IPR036322">
    <property type="entry name" value="WD40_repeat_dom_sf"/>
</dbReference>
<dbReference type="Pfam" id="PF00400">
    <property type="entry name" value="WD40"/>
    <property type="match status" value="1"/>
</dbReference>
<keyword evidence="1" id="KW-0853">WD repeat</keyword>
<feature type="compositionally biased region" description="Polar residues" evidence="2">
    <location>
        <begin position="761"/>
        <end position="776"/>
    </location>
</feature>
<evidence type="ECO:0000256" key="1">
    <source>
        <dbReference type="PROSITE-ProRule" id="PRU00221"/>
    </source>
</evidence>
<keyword evidence="3" id="KW-1185">Reference proteome</keyword>
<dbReference type="OrthoDB" id="6363363at2759"/>
<feature type="region of interest" description="Disordered" evidence="2">
    <location>
        <begin position="699"/>
        <end position="860"/>
    </location>
</feature>
<evidence type="ECO:0008006" key="6">
    <source>
        <dbReference type="Google" id="ProtNLM"/>
    </source>
</evidence>
<dbReference type="KEGG" id="fas:105268327"/>
<dbReference type="RefSeq" id="XP_011306086.1">
    <property type="nucleotide sequence ID" value="XM_011307784.1"/>
</dbReference>
<sequence length="2227" mass="252144">MEEARKKEHQPKKKMENLMKSFMFRDVGMGSSCSASTREFESIAETNLVLKDHEEMKCFVPGIARATFLMVFSPDGTKVASTHGNHNVCITDLTTGKNIRVLTGHPRTPWCIAFHPTANIIATGCLGGQVRVWDLLGGSEVWNAESRTVIASLAFHPVERLLVIATYNEIHFWDWSEPQPFAVASTRNEKEKVRYVAFDKTGRKLITGIGNVLHAQSQWDKPPETPNRTLLRPDYWSTAERSSPSASSRLYHLWNHDGSRWWQGNRAEWLFGMGNIPESFFTASMNANLLPATGERAFGDPPSNIARRAVSNLRLVREIPPENPSPSQFENVTIEVRQNSYAPEDARPPTARSNQFDRRTNVDLLDDLPRPLDLPLPTPSPDPLRTNHHMNIDRELIKKYCAISRYLCHRNLVLQYDYLVRVYFRWSLRYPSSPFDGPVRALTSGTIGLLRRELNVMFRRVWSNWLDVMTLLRTHLGHIGRLTSMSREAFATACMNQVTGRRRLRYLREWLRFQASLCDRETEDGIRRQSLRTALTQELLAIRDLEYEFNRACDMSETVTAFINRHTAAPSNAEPGPAEENPMLSSDFSNLWGREAWSRYTPTSTRRLSAQSPEENEGPSRRRRRLNDDVGVNYLGENSTARNWVEVNDSSASSDEGQTAQGPYHGSSNFTVSSRSAFQPSVRRNSIGQASNRLVTDTSTAWWRSDNQNQPSSSQSSGETRLSDNTRQMGMNSVASSSRLPQPDEITERAGGSGAPGPSSEFRQSSQGLTDQTQELLFSRQEPSSSSQSAQTRTPEEDNDGRAQEDSRRDNRMSKSKIWSAIVQMVRSNRPSAEENEGGPGPSSSSQDGPSTSRSWPTDPLERLRWRGIESLQRRMNERKALRSLRMRSILNRPFSDEPDFFENFSQSLARIRTGTEAAEHISELRRRLRSTSALRERRNNMNSLPNETSRRIEAFHEHFLGRLNPVVTTAGSSRTTPARVYNFDVTRLTDEETQERLNILKNRIRLLSEEWGDISSSGTQRDETDYQYPNAVDTIISRASRRMRRVLQRENPPILRTPVLAASPIARDFRNDFPIPSSSSYNQSREFLNSENEGMEVDSLHNIPGDVDREEEIEDETSRVGASRRGASEVEAIRNADEEAVGEQSENGYWLLEENSNSDSNHNDESNESQIARPQRWTSRWIRIVPPDRTPDTIETPSQDPPRNPETIDRALLSPVSANASRYEQPPLFPFRSLRENLKKRSLEADKSQPEQGGPSDAKKPHPSTSSFLEPQTSQVDKSSDEDSSLTSTTSSETGSSNSESPRHFLKVPSSQPETASEPRRSEPEELDFRGWRVPRNQSNDQPEEQLNNLIRDIRYYRCQRTRWENCLTLVRVRMLHNSEESPQGSSGWTKPRWSNEGTSNQPCTSQDAPGFSRSNPTQRLRHAKIYEALFHIIPEESDLERQFFRNFLYHSHPINDRMRSRSPNPSSDHTYSNLPSNEEEELLNPASVAPRIMSKWNEDIWIRRERGSSDEDDSSSDDDAEPNQRYLGMNKYREIVCSARIVQSKLPTAQNHLSRQISDLSTLLIQHYDALPNDGRIVSRNERKGETSSEQMSHENRVILHNSARQRLEAAWSLLSERHLTRDVRRIDAVELRCILVLVRQALELIDLLTAQTLIFFSEQQENIWQNSQSSTITPREENDMSDLEDLTQIGQMVDGPSSSGQSTSHGVTSNPSTSSGSQESTSRSSSADFTMKCQVMAERIQSQVNARVFDMAMSRRWLRKLEETLRREHLEPSAFLIAKAKLMKIRSILGLVGSSRFGVLQRRTGQRSGEPGISGETRDDQNGDNRENTDSRDTSRSFNVPVVQVNNVPVSDFNNLNARGSQPRSPVSSFNAMRILNELTTATSHRMTLSLSSHSSGSNVTVVNNPEGERILGLRERTRPRSWMPQISWGSLFHPRQPGHPGHPGHSAHVAAAGMAAGAAGAPGPDPGNDDSDEIEIRDQVPITMALHALEIQSYRVQAWDFSNAEIPDVTDPEKNVVVKECKIHNDASIDISSDGKYLAALLPSGRINVTTTLGVYSLQWETLGKRIYSTKVDQTVVSLSMSPTRQHLLVGLASRRVHAPSRPFPMALIYKFVDQRGDEEEKEKDTSYGSNHDPRLYLVDRRNRELIYNLESELNNYINNSINRGRGEGEVKDCKKTMVLLRELQQANRDTAGHVSLNCIRWAPQPGQGMVYATNTGLLNILR</sequence>
<feature type="compositionally biased region" description="Polar residues" evidence="2">
    <location>
        <begin position="1264"/>
        <end position="1277"/>
    </location>
</feature>
<evidence type="ECO:0000313" key="3">
    <source>
        <dbReference type="Proteomes" id="UP000694866"/>
    </source>
</evidence>
<accession>A0A9R1TAZ5</accession>
<dbReference type="GO" id="GO:0000045">
    <property type="term" value="P:autophagosome assembly"/>
    <property type="evidence" value="ECO:0007669"/>
    <property type="project" value="TreeGrafter"/>
</dbReference>
<dbReference type="InterPro" id="IPR052596">
    <property type="entry name" value="AMBRA1_autophagy"/>
</dbReference>
<proteinExistence type="predicted"/>
<feature type="compositionally biased region" description="Polar residues" evidence="2">
    <location>
        <begin position="602"/>
        <end position="613"/>
    </location>
</feature>
<feature type="region of interest" description="Disordered" evidence="2">
    <location>
        <begin position="1456"/>
        <end position="1488"/>
    </location>
</feature>
<feature type="compositionally biased region" description="Basic and acidic residues" evidence="2">
    <location>
        <begin position="1127"/>
        <end position="1138"/>
    </location>
</feature>
<feature type="compositionally biased region" description="Low complexity" evidence="2">
    <location>
        <begin position="842"/>
        <end position="855"/>
    </location>
</feature>
<feature type="compositionally biased region" description="Low complexity" evidence="2">
    <location>
        <begin position="705"/>
        <end position="717"/>
    </location>
</feature>
<reference evidence="4 5" key="1">
    <citation type="submission" date="2025-04" db="UniProtKB">
        <authorList>
            <consortium name="RefSeq"/>
        </authorList>
    </citation>
    <scope>IDENTIFICATION</scope>
    <source>
        <strain evidence="4 5">USDA-PBARC FA_bdor</strain>
        <tissue evidence="4 5">Whole organism</tissue>
    </source>
</reference>
<evidence type="ECO:0000313" key="4">
    <source>
        <dbReference type="RefSeq" id="XP_011306085.1"/>
    </source>
</evidence>
<feature type="compositionally biased region" description="Polar residues" evidence="2">
    <location>
        <begin position="1397"/>
        <end position="1418"/>
    </location>
</feature>
<feature type="compositionally biased region" description="Low complexity" evidence="2">
    <location>
        <begin position="779"/>
        <end position="791"/>
    </location>
</feature>
<feature type="compositionally biased region" description="Acidic residues" evidence="2">
    <location>
        <begin position="1512"/>
        <end position="1523"/>
    </location>
</feature>
<feature type="compositionally biased region" description="Polar residues" evidence="2">
    <location>
        <begin position="718"/>
        <end position="740"/>
    </location>
</feature>
<dbReference type="SMART" id="SM00320">
    <property type="entry name" value="WD40"/>
    <property type="match status" value="4"/>
</dbReference>
<feature type="compositionally biased region" description="Basic and acidic residues" evidence="2">
    <location>
        <begin position="794"/>
        <end position="813"/>
    </location>
</feature>
<feature type="region of interest" description="Disordered" evidence="2">
    <location>
        <begin position="648"/>
        <end position="672"/>
    </location>
</feature>
<dbReference type="PANTHER" id="PTHR22874:SF1">
    <property type="entry name" value="ACTIVATING MOLECULE IN BECN1-REGULATED AUTOPHAGY PROTEIN 1"/>
    <property type="match status" value="1"/>
</dbReference>
<feature type="compositionally biased region" description="Low complexity" evidence="2">
    <location>
        <begin position="1286"/>
        <end position="1301"/>
    </location>
</feature>
<organism evidence="3 4">
    <name type="scientific">Fopius arisanus</name>
    <dbReference type="NCBI Taxonomy" id="64838"/>
    <lineage>
        <taxon>Eukaryota</taxon>
        <taxon>Metazoa</taxon>
        <taxon>Ecdysozoa</taxon>
        <taxon>Arthropoda</taxon>
        <taxon>Hexapoda</taxon>
        <taxon>Insecta</taxon>
        <taxon>Pterygota</taxon>
        <taxon>Neoptera</taxon>
        <taxon>Endopterygota</taxon>
        <taxon>Hymenoptera</taxon>
        <taxon>Apocrita</taxon>
        <taxon>Ichneumonoidea</taxon>
        <taxon>Braconidae</taxon>
        <taxon>Opiinae</taxon>
        <taxon>Fopius</taxon>
    </lineage>
</organism>
<evidence type="ECO:0000313" key="5">
    <source>
        <dbReference type="RefSeq" id="XP_011306086.1"/>
    </source>
</evidence>
<feature type="compositionally biased region" description="Polar residues" evidence="2">
    <location>
        <begin position="1463"/>
        <end position="1473"/>
    </location>
</feature>
<dbReference type="Gene3D" id="2.130.10.10">
    <property type="entry name" value="YVTN repeat-like/Quinoprotein amine dehydrogenase"/>
    <property type="match status" value="1"/>
</dbReference>
<feature type="region of interest" description="Disordered" evidence="2">
    <location>
        <begin position="602"/>
        <end position="628"/>
    </location>
</feature>
<feature type="region of interest" description="Disordered" evidence="2">
    <location>
        <begin position="1105"/>
        <end position="1345"/>
    </location>
</feature>
<evidence type="ECO:0000256" key="2">
    <source>
        <dbReference type="SAM" id="MobiDB-lite"/>
    </source>
</evidence>
<dbReference type="Proteomes" id="UP000694866">
    <property type="component" value="Unplaced"/>
</dbReference>
<feature type="compositionally biased region" description="Basic and acidic residues" evidence="2">
    <location>
        <begin position="1234"/>
        <end position="1250"/>
    </location>
</feature>
<feature type="region of interest" description="Disordered" evidence="2">
    <location>
        <begin position="1380"/>
        <end position="1418"/>
    </location>
</feature>
<feature type="region of interest" description="Disordered" evidence="2">
    <location>
        <begin position="1805"/>
        <end position="1841"/>
    </location>
</feature>
<dbReference type="SUPFAM" id="SSF50978">
    <property type="entry name" value="WD40 repeat-like"/>
    <property type="match status" value="1"/>
</dbReference>
<dbReference type="GO" id="GO:0080008">
    <property type="term" value="C:Cul4-RING E3 ubiquitin ligase complex"/>
    <property type="evidence" value="ECO:0007669"/>
    <property type="project" value="TreeGrafter"/>
</dbReference>
<gene>
    <name evidence="4 5" type="primary">LOC105268327</name>
</gene>
<feature type="region of interest" description="Disordered" evidence="2">
    <location>
        <begin position="1508"/>
        <end position="1527"/>
    </location>
</feature>
<feature type="compositionally biased region" description="Low complexity" evidence="2">
    <location>
        <begin position="1711"/>
        <end position="1729"/>
    </location>
</feature>
<accession>A0A9R1U1Z4</accession>
<protein>
    <recommendedName>
        <fullName evidence="6">AMBRA1 protein</fullName>
    </recommendedName>
</protein>
<dbReference type="GO" id="GO:1990756">
    <property type="term" value="F:ubiquitin-like ligase-substrate adaptor activity"/>
    <property type="evidence" value="ECO:0007669"/>
    <property type="project" value="TreeGrafter"/>
</dbReference>
<feature type="region of interest" description="Disordered" evidence="2">
    <location>
        <begin position="1693"/>
        <end position="1731"/>
    </location>
</feature>
<dbReference type="GO" id="GO:0000423">
    <property type="term" value="P:mitophagy"/>
    <property type="evidence" value="ECO:0007669"/>
    <property type="project" value="TreeGrafter"/>
</dbReference>
<dbReference type="PROSITE" id="PS50082">
    <property type="entry name" value="WD_REPEATS_2"/>
    <property type="match status" value="1"/>
</dbReference>